<dbReference type="OrthoDB" id="9806326at2"/>
<keyword evidence="3" id="KW-1185">Reference proteome</keyword>
<dbReference type="Pfam" id="PF01963">
    <property type="entry name" value="TraB_PrgY_gumN"/>
    <property type="match status" value="1"/>
</dbReference>
<keyword evidence="1" id="KW-0732">Signal</keyword>
<dbReference type="PANTHER" id="PTHR40590">
    <property type="entry name" value="CYTOPLASMIC PROTEIN-RELATED"/>
    <property type="match status" value="1"/>
</dbReference>
<evidence type="ECO:0000256" key="1">
    <source>
        <dbReference type="SAM" id="SignalP"/>
    </source>
</evidence>
<organism evidence="2 3">
    <name type="scientific">Pontixanthobacter aestiaquae</name>
    <dbReference type="NCBI Taxonomy" id="1509367"/>
    <lineage>
        <taxon>Bacteria</taxon>
        <taxon>Pseudomonadati</taxon>
        <taxon>Pseudomonadota</taxon>
        <taxon>Alphaproteobacteria</taxon>
        <taxon>Sphingomonadales</taxon>
        <taxon>Erythrobacteraceae</taxon>
        <taxon>Pontixanthobacter</taxon>
    </lineage>
</organism>
<proteinExistence type="predicted"/>
<evidence type="ECO:0000313" key="3">
    <source>
        <dbReference type="Proteomes" id="UP000460290"/>
    </source>
</evidence>
<dbReference type="PANTHER" id="PTHR40590:SF1">
    <property type="entry name" value="CYTOPLASMIC PROTEIN"/>
    <property type="match status" value="1"/>
</dbReference>
<name>A0A844Z4C6_9SPHN</name>
<reference evidence="2 3" key="1">
    <citation type="submission" date="2019-12" db="EMBL/GenBank/DDBJ databases">
        <title>Genomic-based taxomic classification of the family Erythrobacteraceae.</title>
        <authorList>
            <person name="Xu L."/>
        </authorList>
    </citation>
    <scope>NUCLEOTIDE SEQUENCE [LARGE SCALE GENOMIC DNA]</scope>
    <source>
        <strain evidence="2 3">KCTC 42006</strain>
    </source>
</reference>
<protein>
    <submittedName>
        <fullName evidence="2">TraB/GumN family protein</fullName>
    </submittedName>
</protein>
<accession>A0A844Z4C6</accession>
<sequence>MQHTLKNLALAASTLALGFLSTGCAQQQKPTPVAPTQVAAEEVELGGPALWKVADEDTTIYLFGTVHALPKEIEWYKGSIDDALSSSDKLVTEIFMKPGTEAQAQSAFMSQGMLPEGQSLRDLLTEEQKTSYEAAMVKLGLPVASFDRFEPWLAAINLSMLPLLQAGYSPDAGVEKVLEMKAGEIPRSALETVEFQVSVFDGLPMDSQIEFMMAAADGIDEIVPMLDSMVDEWVEGDAAGLAGLMNQGLTDPALAEALLYARNRTWAEWIDARLDTPGTVFVAVGAGHLAGERSVQDALATRGIASTRVQ</sequence>
<feature type="signal peptide" evidence="1">
    <location>
        <begin position="1"/>
        <end position="25"/>
    </location>
</feature>
<gene>
    <name evidence="2" type="ORF">GRI35_09180</name>
</gene>
<feature type="chain" id="PRO_5033034466" evidence="1">
    <location>
        <begin position="26"/>
        <end position="310"/>
    </location>
</feature>
<dbReference type="CDD" id="cd14789">
    <property type="entry name" value="Tiki"/>
    <property type="match status" value="1"/>
</dbReference>
<dbReference type="InterPro" id="IPR002816">
    <property type="entry name" value="TraB/PrgY/GumN_fam"/>
</dbReference>
<dbReference type="PROSITE" id="PS51257">
    <property type="entry name" value="PROKAR_LIPOPROTEIN"/>
    <property type="match status" value="1"/>
</dbReference>
<dbReference type="InterPro" id="IPR047111">
    <property type="entry name" value="YbaP-like"/>
</dbReference>
<dbReference type="AlphaFoldDB" id="A0A844Z4C6"/>
<dbReference type="EMBL" id="WTYZ01000001">
    <property type="protein sequence ID" value="MXO83531.1"/>
    <property type="molecule type" value="Genomic_DNA"/>
</dbReference>
<evidence type="ECO:0000313" key="2">
    <source>
        <dbReference type="EMBL" id="MXO83531.1"/>
    </source>
</evidence>
<comment type="caution">
    <text evidence="2">The sequence shown here is derived from an EMBL/GenBank/DDBJ whole genome shotgun (WGS) entry which is preliminary data.</text>
</comment>
<dbReference type="Proteomes" id="UP000460290">
    <property type="component" value="Unassembled WGS sequence"/>
</dbReference>